<reference evidence="7 8" key="1">
    <citation type="journal article" date="2017" name="Antonie Van Leeuwenhoek">
        <title>Phylogenomic resolution of the bacterial genus Pantoea and its relationship with Erwinia and Tatumella.</title>
        <authorList>
            <person name="Palmer M."/>
            <person name="Steenkamp E.T."/>
            <person name="Coetzee M.P."/>
            <person name="Chan W.Y."/>
            <person name="van Zyl E."/>
            <person name="De Maayer P."/>
            <person name="Coutinho T.A."/>
            <person name="Blom J."/>
            <person name="Smits T.H."/>
            <person name="Duffy B."/>
            <person name="Venter S.N."/>
        </authorList>
    </citation>
    <scope>NUCLEOTIDE SEQUENCE [LARGE SCALE GENOMIC DNA]</scope>
    <source>
        <strain evidence="7 8">LMG 26277</strain>
    </source>
</reference>
<evidence type="ECO:0000256" key="5">
    <source>
        <dbReference type="PROSITE-ProRule" id="PRU00335"/>
    </source>
</evidence>
<dbReference type="Pfam" id="PF13977">
    <property type="entry name" value="TetR_C_6"/>
    <property type="match status" value="1"/>
</dbReference>
<evidence type="ECO:0000256" key="4">
    <source>
        <dbReference type="ARBA" id="ARBA00023163"/>
    </source>
</evidence>
<dbReference type="InterPro" id="IPR009057">
    <property type="entry name" value="Homeodomain-like_sf"/>
</dbReference>
<keyword evidence="1" id="KW-0678">Repressor</keyword>
<name>A0A1X1DAK3_9GAMM</name>
<protein>
    <submittedName>
        <fullName evidence="7">TetR family transcriptional regulator</fullName>
    </submittedName>
</protein>
<dbReference type="PROSITE" id="PS50977">
    <property type="entry name" value="HTH_TETR_2"/>
    <property type="match status" value="1"/>
</dbReference>
<dbReference type="InterPro" id="IPR039538">
    <property type="entry name" value="BetI_C"/>
</dbReference>
<dbReference type="GO" id="GO:0003700">
    <property type="term" value="F:DNA-binding transcription factor activity"/>
    <property type="evidence" value="ECO:0007669"/>
    <property type="project" value="TreeGrafter"/>
</dbReference>
<dbReference type="EMBL" id="MLFS01000019">
    <property type="protein sequence ID" value="ORM73531.1"/>
    <property type="molecule type" value="Genomic_DNA"/>
</dbReference>
<dbReference type="Proteomes" id="UP000193104">
    <property type="component" value="Unassembled WGS sequence"/>
</dbReference>
<dbReference type="InterPro" id="IPR001647">
    <property type="entry name" value="HTH_TetR"/>
</dbReference>
<keyword evidence="4" id="KW-0804">Transcription</keyword>
<dbReference type="PANTHER" id="PTHR30055:SF234">
    <property type="entry name" value="HTH-TYPE TRANSCRIPTIONAL REGULATOR BETI"/>
    <property type="match status" value="1"/>
</dbReference>
<feature type="domain" description="HTH tetR-type" evidence="6">
    <location>
        <begin position="6"/>
        <end position="66"/>
    </location>
</feature>
<dbReference type="OrthoDB" id="6992431at2"/>
<keyword evidence="8" id="KW-1185">Reference proteome</keyword>
<evidence type="ECO:0000256" key="1">
    <source>
        <dbReference type="ARBA" id="ARBA00022491"/>
    </source>
</evidence>
<proteinExistence type="predicted"/>
<dbReference type="GO" id="GO:0000976">
    <property type="term" value="F:transcription cis-regulatory region binding"/>
    <property type="evidence" value="ECO:0007669"/>
    <property type="project" value="TreeGrafter"/>
</dbReference>
<dbReference type="InterPro" id="IPR050109">
    <property type="entry name" value="HTH-type_TetR-like_transc_reg"/>
</dbReference>
<dbReference type="Pfam" id="PF00440">
    <property type="entry name" value="TetR_N"/>
    <property type="match status" value="1"/>
</dbReference>
<evidence type="ECO:0000256" key="2">
    <source>
        <dbReference type="ARBA" id="ARBA00023015"/>
    </source>
</evidence>
<keyword evidence="3 5" id="KW-0238">DNA-binding</keyword>
<dbReference type="SUPFAM" id="SSF46689">
    <property type="entry name" value="Homeodomain-like"/>
    <property type="match status" value="1"/>
</dbReference>
<dbReference type="RefSeq" id="WP_128600715.1">
    <property type="nucleotide sequence ID" value="NZ_MLFS01000019.1"/>
</dbReference>
<evidence type="ECO:0000259" key="6">
    <source>
        <dbReference type="PROSITE" id="PS50977"/>
    </source>
</evidence>
<dbReference type="PRINTS" id="PR00455">
    <property type="entry name" value="HTHTETR"/>
</dbReference>
<dbReference type="Gene3D" id="1.10.357.10">
    <property type="entry name" value="Tetracycline Repressor, domain 2"/>
    <property type="match status" value="1"/>
</dbReference>
<accession>A0A1X1DAK3</accession>
<dbReference type="SUPFAM" id="SSF48498">
    <property type="entry name" value="Tetracyclin repressor-like, C-terminal domain"/>
    <property type="match status" value="1"/>
</dbReference>
<dbReference type="STRING" id="1076551.HA48_08825"/>
<evidence type="ECO:0000256" key="3">
    <source>
        <dbReference type="ARBA" id="ARBA00023125"/>
    </source>
</evidence>
<organism evidence="7 8">
    <name type="scientific">Pantoea wallisii</name>
    <dbReference type="NCBI Taxonomy" id="1076551"/>
    <lineage>
        <taxon>Bacteria</taxon>
        <taxon>Pseudomonadati</taxon>
        <taxon>Pseudomonadota</taxon>
        <taxon>Gammaproteobacteria</taxon>
        <taxon>Enterobacterales</taxon>
        <taxon>Erwiniaceae</taxon>
        <taxon>Pantoea</taxon>
    </lineage>
</organism>
<dbReference type="AlphaFoldDB" id="A0A1X1DAK3"/>
<keyword evidence="2" id="KW-0805">Transcription regulation</keyword>
<evidence type="ECO:0000313" key="8">
    <source>
        <dbReference type="Proteomes" id="UP000193104"/>
    </source>
</evidence>
<dbReference type="PANTHER" id="PTHR30055">
    <property type="entry name" value="HTH-TYPE TRANSCRIPTIONAL REGULATOR RUTR"/>
    <property type="match status" value="1"/>
</dbReference>
<gene>
    <name evidence="7" type="ORF">HA48_08825</name>
</gene>
<feature type="DNA-binding region" description="H-T-H motif" evidence="5">
    <location>
        <begin position="29"/>
        <end position="48"/>
    </location>
</feature>
<sequence length="198" mass="22160">MKKKSEDLKALILDTAVALFIEKGITDVTTREVTEQLGLSRSHIYHYFSNWQILCLAAIERFMAREIAQFTDEVVGLSPDQKLIRLAEIYLPDSADASWKLYDSLWQMAANNDAYAKLAESNITSWMTLIGDTIQQGVDDAVFRKTDVSRTTRQLSAMLNGYAEVLSISPAKEKHQRALADIADFIRMALAPAAGKKT</sequence>
<comment type="caution">
    <text evidence="7">The sequence shown here is derived from an EMBL/GenBank/DDBJ whole genome shotgun (WGS) entry which is preliminary data.</text>
</comment>
<evidence type="ECO:0000313" key="7">
    <source>
        <dbReference type="EMBL" id="ORM73531.1"/>
    </source>
</evidence>
<dbReference type="InterPro" id="IPR036271">
    <property type="entry name" value="Tet_transcr_reg_TetR-rel_C_sf"/>
</dbReference>